<proteinExistence type="predicted"/>
<sequence>MERKPKGIINAFILNLMVHPDTLQLDEYEIRDRIEKHYGKNKKRMRPQHVRVLHLEPLVKNHWLRILPNGMYERIGELRKVKPYETLHDQLSPYLNYKKSENIQEYLYDVEHGIKPVFSFTEKEINEFLKKEYEEFADIYYNV</sequence>
<keyword evidence="2" id="KW-1185">Reference proteome</keyword>
<dbReference type="KEGG" id="cdiv:CPM_1429"/>
<organism evidence="1 2">
    <name type="scientific">Cuniculiplasma divulgatum</name>
    <dbReference type="NCBI Taxonomy" id="1673428"/>
    <lineage>
        <taxon>Archaea</taxon>
        <taxon>Methanobacteriati</taxon>
        <taxon>Thermoplasmatota</taxon>
        <taxon>Thermoplasmata</taxon>
        <taxon>Thermoplasmatales</taxon>
        <taxon>Cuniculiplasmataceae</taxon>
        <taxon>Cuniculiplasma</taxon>
    </lineage>
</organism>
<evidence type="ECO:0000313" key="2">
    <source>
        <dbReference type="Proteomes" id="UP000187822"/>
    </source>
</evidence>
<evidence type="ECO:0000313" key="1">
    <source>
        <dbReference type="EMBL" id="SJK85226.1"/>
    </source>
</evidence>
<accession>A0A1R4A8E4</accession>
<gene>
    <name evidence="1" type="ORF">CPM_1429</name>
</gene>
<protein>
    <submittedName>
        <fullName evidence="1">Thioredoxin-dependent adenosine 5'-phosphosulfate reductase</fullName>
    </submittedName>
</protein>
<dbReference type="Proteomes" id="UP000187822">
    <property type="component" value="Chromosome I"/>
</dbReference>
<reference evidence="2" key="1">
    <citation type="submission" date="2016-06" db="EMBL/GenBank/DDBJ databases">
        <authorList>
            <person name="Toshchakov V.S."/>
        </authorList>
    </citation>
    <scope>NUCLEOTIDE SEQUENCE [LARGE SCALE GENOMIC DNA]</scope>
    <source>
        <strain>PM4 (JCM 30641</strain>
        <strain evidence="2">\VKM B-2940)</strain>
    </source>
</reference>
<dbReference type="RefSeq" id="WP_077076498.1">
    <property type="nucleotide sequence ID" value="NZ_LT719092.1"/>
</dbReference>
<name>A0A1R4A8E4_9ARCH</name>
<dbReference type="STRING" id="1673428.CPM_1429"/>
<dbReference type="EMBL" id="LT719092">
    <property type="protein sequence ID" value="SJK85226.1"/>
    <property type="molecule type" value="Genomic_DNA"/>
</dbReference>
<dbReference type="GeneID" id="30928018"/>
<dbReference type="AlphaFoldDB" id="A0A1R4A8E4"/>